<evidence type="ECO:0000256" key="1">
    <source>
        <dbReference type="ARBA" id="ARBA00009437"/>
    </source>
</evidence>
<dbReference type="Gene3D" id="1.10.10.10">
    <property type="entry name" value="Winged helix-like DNA-binding domain superfamily/Winged helix DNA-binding domain"/>
    <property type="match status" value="1"/>
</dbReference>
<dbReference type="SUPFAM" id="SSF46785">
    <property type="entry name" value="Winged helix' DNA-binding domain"/>
    <property type="match status" value="1"/>
</dbReference>
<dbReference type="InterPro" id="IPR000847">
    <property type="entry name" value="LysR_HTH_N"/>
</dbReference>
<dbReference type="InterPro" id="IPR036388">
    <property type="entry name" value="WH-like_DNA-bd_sf"/>
</dbReference>
<proteinExistence type="inferred from homology"/>
<dbReference type="GO" id="GO:0003700">
    <property type="term" value="F:DNA-binding transcription factor activity"/>
    <property type="evidence" value="ECO:0007669"/>
    <property type="project" value="InterPro"/>
</dbReference>
<evidence type="ECO:0000256" key="2">
    <source>
        <dbReference type="ARBA" id="ARBA00023015"/>
    </source>
</evidence>
<organism evidence="6">
    <name type="scientific">Acerihabitans sp. KWT182</name>
    <dbReference type="NCBI Taxonomy" id="3157919"/>
    <lineage>
        <taxon>Bacteria</taxon>
        <taxon>Pseudomonadati</taxon>
        <taxon>Pseudomonadota</taxon>
        <taxon>Gammaproteobacteria</taxon>
        <taxon>Enterobacterales</taxon>
        <taxon>Pectobacteriaceae</taxon>
        <taxon>Acerihabitans</taxon>
    </lineage>
</organism>
<dbReference type="EMBL" id="CP157947">
    <property type="protein sequence ID" value="XBS71294.1"/>
    <property type="molecule type" value="Genomic_DNA"/>
</dbReference>
<sequence>MALKTTLEEWEILLSIVQEGSFAKAAEKFHRSQSAISYKVSLLQERLGVSLLAINGRKAELTKEGLLLLEQAKPVLRTFHALEKRALLLRNGDKMRLRMAVDSIFPKQRLFKAMRAFQRQYPAICIDLMEVLRSESAAQLTARQADIYVITQRADLPEKGKKLIELTFMAVVSAGHPLLAQPSPLAESALASWPRIELTHINQDTPPKEAVSVADSWTFTTIEAAIDAVTHGIGYGWLPIAHIEKQLQSGELVPLPLMYGQTRNTALYLVIDDNSQAFETEINTLAGLLSFYVTEP</sequence>
<keyword evidence="4" id="KW-0804">Transcription</keyword>
<dbReference type="Pfam" id="PF00126">
    <property type="entry name" value="HTH_1"/>
    <property type="match status" value="1"/>
</dbReference>
<comment type="similarity">
    <text evidence="1">Belongs to the LysR transcriptional regulatory family.</text>
</comment>
<feature type="domain" description="HTH lysR-type" evidence="5">
    <location>
        <begin position="5"/>
        <end position="62"/>
    </location>
</feature>
<evidence type="ECO:0000259" key="5">
    <source>
        <dbReference type="PROSITE" id="PS50931"/>
    </source>
</evidence>
<evidence type="ECO:0000256" key="4">
    <source>
        <dbReference type="ARBA" id="ARBA00023163"/>
    </source>
</evidence>
<protein>
    <submittedName>
        <fullName evidence="6">LysR family transcriptional regulator</fullName>
    </submittedName>
</protein>
<dbReference type="GO" id="GO:0000976">
    <property type="term" value="F:transcription cis-regulatory region binding"/>
    <property type="evidence" value="ECO:0007669"/>
    <property type="project" value="TreeGrafter"/>
</dbReference>
<evidence type="ECO:0000256" key="3">
    <source>
        <dbReference type="ARBA" id="ARBA00023125"/>
    </source>
</evidence>
<dbReference type="Pfam" id="PF03466">
    <property type="entry name" value="LysR_substrate"/>
    <property type="match status" value="1"/>
</dbReference>
<gene>
    <name evidence="6" type="ORF">ABK905_10305</name>
</gene>
<dbReference type="InterPro" id="IPR005119">
    <property type="entry name" value="LysR_subst-bd"/>
</dbReference>
<dbReference type="PROSITE" id="PS50931">
    <property type="entry name" value="HTH_LYSR"/>
    <property type="match status" value="1"/>
</dbReference>
<dbReference type="PANTHER" id="PTHR30126:SF88">
    <property type="entry name" value="TRANSCRIPTIONAL REGULATOR-RELATED"/>
    <property type="match status" value="1"/>
</dbReference>
<dbReference type="AlphaFoldDB" id="A0AAU7QE23"/>
<keyword evidence="2" id="KW-0805">Transcription regulation</keyword>
<accession>A0AAU7QE23</accession>
<evidence type="ECO:0000313" key="6">
    <source>
        <dbReference type="EMBL" id="XBS71294.1"/>
    </source>
</evidence>
<reference evidence="6" key="1">
    <citation type="submission" date="2024-06" db="EMBL/GenBank/DDBJ databases">
        <authorList>
            <person name="Coelho C."/>
            <person name="Bento M."/>
            <person name="Garcia E."/>
            <person name="Camelo A."/>
            <person name="Brandao I."/>
            <person name="Espirito Santo C."/>
            <person name="Trovao J."/>
            <person name="Verissimo A."/>
            <person name="Costa J."/>
            <person name="Tiago I."/>
        </authorList>
    </citation>
    <scope>NUCLEOTIDE SEQUENCE</scope>
    <source>
        <strain evidence="6">KWT182</strain>
    </source>
</reference>
<dbReference type="PANTHER" id="PTHR30126">
    <property type="entry name" value="HTH-TYPE TRANSCRIPTIONAL REGULATOR"/>
    <property type="match status" value="1"/>
</dbReference>
<keyword evidence="3" id="KW-0238">DNA-binding</keyword>
<dbReference type="InterPro" id="IPR036390">
    <property type="entry name" value="WH_DNA-bd_sf"/>
</dbReference>
<name>A0AAU7QE23_9GAMM</name>
<dbReference type="SUPFAM" id="SSF53850">
    <property type="entry name" value="Periplasmic binding protein-like II"/>
    <property type="match status" value="1"/>
</dbReference>
<dbReference type="Gene3D" id="3.40.190.290">
    <property type="match status" value="1"/>
</dbReference>